<dbReference type="EMBL" id="OU893335">
    <property type="protein sequence ID" value="CAG9792585.1"/>
    <property type="molecule type" value="Genomic_DNA"/>
</dbReference>
<dbReference type="InterPro" id="IPR051703">
    <property type="entry name" value="NF-kappa-B_Signaling_Reg"/>
</dbReference>
<organism evidence="2 3">
    <name type="scientific">Diatraea saccharalis</name>
    <name type="common">sugarcane borer</name>
    <dbReference type="NCBI Taxonomy" id="40085"/>
    <lineage>
        <taxon>Eukaryota</taxon>
        <taxon>Metazoa</taxon>
        <taxon>Ecdysozoa</taxon>
        <taxon>Arthropoda</taxon>
        <taxon>Hexapoda</taxon>
        <taxon>Insecta</taxon>
        <taxon>Pterygota</taxon>
        <taxon>Neoptera</taxon>
        <taxon>Endopterygota</taxon>
        <taxon>Lepidoptera</taxon>
        <taxon>Glossata</taxon>
        <taxon>Ditrysia</taxon>
        <taxon>Pyraloidea</taxon>
        <taxon>Crambidae</taxon>
        <taxon>Crambinae</taxon>
        <taxon>Diatraea</taxon>
    </lineage>
</organism>
<evidence type="ECO:0000259" key="1">
    <source>
        <dbReference type="PROSITE" id="PS50106"/>
    </source>
</evidence>
<dbReference type="OrthoDB" id="421276at2759"/>
<proteinExistence type="predicted"/>
<reference evidence="2" key="1">
    <citation type="submission" date="2021-12" db="EMBL/GenBank/DDBJ databases">
        <authorList>
            <person name="King R."/>
        </authorList>
    </citation>
    <scope>NUCLEOTIDE SEQUENCE</scope>
</reference>
<dbReference type="CDD" id="cd22343">
    <property type="entry name" value="PDDEXK_lambda_exonuclease-like"/>
    <property type="match status" value="1"/>
</dbReference>
<dbReference type="GO" id="GO:0006281">
    <property type="term" value="P:DNA repair"/>
    <property type="evidence" value="ECO:0007669"/>
    <property type="project" value="UniProtKB-ARBA"/>
</dbReference>
<dbReference type="InterPro" id="IPR011335">
    <property type="entry name" value="Restrct_endonuc-II-like"/>
</dbReference>
<dbReference type="InterPro" id="IPR001478">
    <property type="entry name" value="PDZ"/>
</dbReference>
<dbReference type="Gene3D" id="3.90.320.10">
    <property type="match status" value="1"/>
</dbReference>
<keyword evidence="3" id="KW-1185">Reference proteome</keyword>
<dbReference type="AlphaFoldDB" id="A0A9N9WIU8"/>
<dbReference type="InterPro" id="IPR036034">
    <property type="entry name" value="PDZ_sf"/>
</dbReference>
<feature type="domain" description="PDZ" evidence="1">
    <location>
        <begin position="38"/>
        <end position="115"/>
    </location>
</feature>
<dbReference type="PANTHER" id="PTHR46609">
    <property type="entry name" value="EXONUCLEASE, PHAGE-TYPE/RECB, C-TERMINAL DOMAIN-CONTAINING PROTEIN"/>
    <property type="match status" value="1"/>
</dbReference>
<protein>
    <recommendedName>
        <fullName evidence="1">PDZ domain-containing protein</fullName>
    </recommendedName>
</protein>
<accession>A0A9N9WIU8</accession>
<reference evidence="2" key="2">
    <citation type="submission" date="2022-10" db="EMBL/GenBank/DDBJ databases">
        <authorList>
            <consortium name="ENA_rothamsted_submissions"/>
            <consortium name="culmorum"/>
            <person name="King R."/>
        </authorList>
    </citation>
    <scope>NUCLEOTIDE SEQUENCE</scope>
</reference>
<dbReference type="SUPFAM" id="SSF50156">
    <property type="entry name" value="PDZ domain-like"/>
    <property type="match status" value="1"/>
</dbReference>
<name>A0A9N9WIU8_9NEOP</name>
<evidence type="ECO:0000313" key="2">
    <source>
        <dbReference type="EMBL" id="CAG9792585.1"/>
    </source>
</evidence>
<dbReference type="Pfam" id="PF09588">
    <property type="entry name" value="YqaJ"/>
    <property type="match status" value="1"/>
</dbReference>
<dbReference type="Gene3D" id="2.30.42.10">
    <property type="match status" value="1"/>
</dbReference>
<dbReference type="InterPro" id="IPR049012">
    <property type="entry name" value="Mutator_transp_dom"/>
</dbReference>
<dbReference type="Pfam" id="PF20700">
    <property type="entry name" value="Mutator"/>
    <property type="match status" value="1"/>
</dbReference>
<dbReference type="PANTHER" id="PTHR46609:SF8">
    <property type="entry name" value="YQAJ VIRAL RECOMBINASE DOMAIN-CONTAINING PROTEIN"/>
    <property type="match status" value="1"/>
</dbReference>
<dbReference type="SMART" id="SM00228">
    <property type="entry name" value="PDZ"/>
    <property type="match status" value="1"/>
</dbReference>
<sequence length="788" mass="89160">MSTGHDHDEFCSDDLERNRSRSLEPLSGLAMWSDNVEYIQLLKEDRGLGFSILDYLDPVEAGGSVIVVRAVVAGGAAAADGRLQPGDRLLSVNGADVARAPLHRAVQEIKAAPRENDCTEDNYVDVNSCAVAGIISIGGGYSHLEEFFMALNLPMISNKIYQSQHNILSRNWEKVAQDSMNEAAEKERNFAIANGRISKTGVPIIDVVADGCYSKRSYKKNYSALSGAAAIIGKRTGEILFLGVKNKYCYACDRANKKKIIAKEHTCYKNYSGPSTGMEADIILEGFKQSIATHKLIYGCLISDGDSCTYNKILQAQPYREDGVTVEKIECRNHLMRNYCNKINSLTTDTKYPLSHRKIITNSKVINLRTAIIQSIKKNKNDEFPEISYLFEDILLTHHHAFGNHTGCKKHFCQKVGTNDDLVKTKDFFTSSLWQRICLLTQNLASHARSLIHDVDSNIVERYHSIVAKFVGGKRINYSLSHSYATRCSAAAVSFNTKKCLSLVYRKISNLSPKGKLKIVEERRARKNCLNRNYTKKKRRLIFKKSDENYGEECTKPDMPADLFLKVKTNFVHSLKKTDDERRRIERSTILQRDSSEWMELRRSLLTASNFGRVIKKRPNTPSANIVKDILYKSNINYVSSIHHGQVNEQKAIAQLCSQEKISITPCGLFIDEELPFLGASPDGLCGDDTIVEIKCPITAYKLGITEAINQKKVNFWVKNKKDELYINQNHNWYYQVQEIVDPRFTRNLPLRLQEDANNVDSPRNNEDIQQDHFNLPTSSETLDFVQY</sequence>
<dbReference type="SUPFAM" id="SSF52980">
    <property type="entry name" value="Restriction endonuclease-like"/>
    <property type="match status" value="1"/>
</dbReference>
<dbReference type="PROSITE" id="PS50106">
    <property type="entry name" value="PDZ"/>
    <property type="match status" value="1"/>
</dbReference>
<gene>
    <name evidence="2" type="ORF">DIATSA_LOCUS10101</name>
</gene>
<evidence type="ECO:0000313" key="3">
    <source>
        <dbReference type="Proteomes" id="UP001153714"/>
    </source>
</evidence>
<dbReference type="InterPro" id="IPR011604">
    <property type="entry name" value="PDDEXK-like_dom_sf"/>
</dbReference>
<dbReference type="InterPro" id="IPR019080">
    <property type="entry name" value="YqaJ_viral_recombinase"/>
</dbReference>
<dbReference type="Pfam" id="PF00595">
    <property type="entry name" value="PDZ"/>
    <property type="match status" value="1"/>
</dbReference>
<dbReference type="Proteomes" id="UP001153714">
    <property type="component" value="Chromosome 4"/>
</dbReference>